<proteinExistence type="predicted"/>
<dbReference type="Proteomes" id="UP000054805">
    <property type="component" value="Unassembled WGS sequence"/>
</dbReference>
<dbReference type="EMBL" id="JYDS01000048">
    <property type="protein sequence ID" value="KRZ29193.1"/>
    <property type="molecule type" value="Genomic_DNA"/>
</dbReference>
<evidence type="ECO:0000313" key="1">
    <source>
        <dbReference type="EMBL" id="KRZ29193.1"/>
    </source>
</evidence>
<accession>A0A0V1J2K1</accession>
<gene>
    <name evidence="1" type="ORF">T4B_5693</name>
</gene>
<reference evidence="1 2" key="1">
    <citation type="submission" date="2015-01" db="EMBL/GenBank/DDBJ databases">
        <title>Evolution of Trichinella species and genotypes.</title>
        <authorList>
            <person name="Korhonen P.K."/>
            <person name="Edoardo P."/>
            <person name="Giuseppe L.R."/>
            <person name="Gasser R.B."/>
        </authorList>
    </citation>
    <scope>NUCLEOTIDE SEQUENCE [LARGE SCALE GENOMIC DNA]</scope>
    <source>
        <strain evidence="1">ISS588</strain>
    </source>
</reference>
<comment type="caution">
    <text evidence="1">The sequence shown here is derived from an EMBL/GenBank/DDBJ whole genome shotgun (WGS) entry which is preliminary data.</text>
</comment>
<sequence>MLTKLGEQNEHKNIVIKLAIANEFSHAINFDGSFWKEIFMTGRPDHCCPDSDDQNMSTRIPDDLLNQGEKCFNSSGQFSP</sequence>
<name>A0A0V1J2K1_TRIPS</name>
<evidence type="ECO:0000313" key="2">
    <source>
        <dbReference type="Proteomes" id="UP000054805"/>
    </source>
</evidence>
<keyword evidence="2" id="KW-1185">Reference proteome</keyword>
<organism evidence="1 2">
    <name type="scientific">Trichinella pseudospiralis</name>
    <name type="common">Parasitic roundworm</name>
    <dbReference type="NCBI Taxonomy" id="6337"/>
    <lineage>
        <taxon>Eukaryota</taxon>
        <taxon>Metazoa</taxon>
        <taxon>Ecdysozoa</taxon>
        <taxon>Nematoda</taxon>
        <taxon>Enoplea</taxon>
        <taxon>Dorylaimia</taxon>
        <taxon>Trichinellida</taxon>
        <taxon>Trichinellidae</taxon>
        <taxon>Trichinella</taxon>
    </lineage>
</organism>
<protein>
    <submittedName>
        <fullName evidence="1">Uncharacterized protein</fullName>
    </submittedName>
</protein>
<dbReference type="AlphaFoldDB" id="A0A0V1J2K1"/>